<proteinExistence type="predicted"/>
<comment type="caution">
    <text evidence="2">The sequence shown here is derived from an EMBL/GenBank/DDBJ whole genome shotgun (WGS) entry which is preliminary data.</text>
</comment>
<feature type="region of interest" description="Disordered" evidence="1">
    <location>
        <begin position="28"/>
        <end position="99"/>
    </location>
</feature>
<evidence type="ECO:0000313" key="2">
    <source>
        <dbReference type="EMBL" id="KAK4131527.1"/>
    </source>
</evidence>
<dbReference type="AlphaFoldDB" id="A0AAN6ZAW9"/>
<accession>A0AAN6ZAW9</accession>
<gene>
    <name evidence="2" type="ORF">BT67DRAFT_151755</name>
</gene>
<keyword evidence="3" id="KW-1185">Reference proteome</keyword>
<evidence type="ECO:0000256" key="1">
    <source>
        <dbReference type="SAM" id="MobiDB-lite"/>
    </source>
</evidence>
<name>A0AAN6ZAW9_9PEZI</name>
<dbReference type="Proteomes" id="UP001304895">
    <property type="component" value="Unassembled WGS sequence"/>
</dbReference>
<sequence>MRGGPTGLRLDDCPVVVPWRRAVRVDGIKRPAPRRPQCGAHEPRAPCLASSGQAANGKRPPGGAAENGRKSNTASRLEHRGSNAAAPIGQPSSSVSAAAAGPSLDVDHVSGMTRCVGRCDCMAASLAPALPVSGPLLWDMGQGAWCRGGGQQPNWGLAFFAVSNSGAPSRPAAASQHRIGHASKPGPRWRARCVLRGHGLDTHATRESRQQAVSCCRWRSCLSAQLPQPASLLGP</sequence>
<organism evidence="2 3">
    <name type="scientific">Trichocladium antarcticum</name>
    <dbReference type="NCBI Taxonomy" id="1450529"/>
    <lineage>
        <taxon>Eukaryota</taxon>
        <taxon>Fungi</taxon>
        <taxon>Dikarya</taxon>
        <taxon>Ascomycota</taxon>
        <taxon>Pezizomycotina</taxon>
        <taxon>Sordariomycetes</taxon>
        <taxon>Sordariomycetidae</taxon>
        <taxon>Sordariales</taxon>
        <taxon>Chaetomiaceae</taxon>
        <taxon>Trichocladium</taxon>
    </lineage>
</organism>
<reference evidence="2" key="2">
    <citation type="submission" date="2023-05" db="EMBL/GenBank/DDBJ databases">
        <authorList>
            <consortium name="Lawrence Berkeley National Laboratory"/>
            <person name="Steindorff A."/>
            <person name="Hensen N."/>
            <person name="Bonometti L."/>
            <person name="Westerberg I."/>
            <person name="Brannstrom I.O."/>
            <person name="Guillou S."/>
            <person name="Cros-Aarteil S."/>
            <person name="Calhoun S."/>
            <person name="Haridas S."/>
            <person name="Kuo A."/>
            <person name="Mondo S."/>
            <person name="Pangilinan J."/>
            <person name="Riley R."/>
            <person name="Labutti K."/>
            <person name="Andreopoulos B."/>
            <person name="Lipzen A."/>
            <person name="Chen C."/>
            <person name="Yanf M."/>
            <person name="Daum C."/>
            <person name="Ng V."/>
            <person name="Clum A."/>
            <person name="Ohm R."/>
            <person name="Martin F."/>
            <person name="Silar P."/>
            <person name="Natvig D."/>
            <person name="Lalanne C."/>
            <person name="Gautier V."/>
            <person name="Ament-Velasquez S.L."/>
            <person name="Kruys A."/>
            <person name="Hutchinson M.I."/>
            <person name="Powell A.J."/>
            <person name="Barry K."/>
            <person name="Miller A.N."/>
            <person name="Grigoriev I.V."/>
            <person name="Debuchy R."/>
            <person name="Gladieux P."/>
            <person name="Thoren M.H."/>
            <person name="Johannesson H."/>
        </authorList>
    </citation>
    <scope>NUCLEOTIDE SEQUENCE</scope>
    <source>
        <strain evidence="2">CBS 123565</strain>
    </source>
</reference>
<reference evidence="2" key="1">
    <citation type="journal article" date="2023" name="Mol. Phylogenet. Evol.">
        <title>Genome-scale phylogeny and comparative genomics of the fungal order Sordariales.</title>
        <authorList>
            <person name="Hensen N."/>
            <person name="Bonometti L."/>
            <person name="Westerberg I."/>
            <person name="Brannstrom I.O."/>
            <person name="Guillou S."/>
            <person name="Cros-Aarteil S."/>
            <person name="Calhoun S."/>
            <person name="Haridas S."/>
            <person name="Kuo A."/>
            <person name="Mondo S."/>
            <person name="Pangilinan J."/>
            <person name="Riley R."/>
            <person name="LaButti K."/>
            <person name="Andreopoulos B."/>
            <person name="Lipzen A."/>
            <person name="Chen C."/>
            <person name="Yan M."/>
            <person name="Daum C."/>
            <person name="Ng V."/>
            <person name="Clum A."/>
            <person name="Steindorff A."/>
            <person name="Ohm R.A."/>
            <person name="Martin F."/>
            <person name="Silar P."/>
            <person name="Natvig D.O."/>
            <person name="Lalanne C."/>
            <person name="Gautier V."/>
            <person name="Ament-Velasquez S.L."/>
            <person name="Kruys A."/>
            <person name="Hutchinson M.I."/>
            <person name="Powell A.J."/>
            <person name="Barry K."/>
            <person name="Miller A.N."/>
            <person name="Grigoriev I.V."/>
            <person name="Debuchy R."/>
            <person name="Gladieux P."/>
            <person name="Hiltunen Thoren M."/>
            <person name="Johannesson H."/>
        </authorList>
    </citation>
    <scope>NUCLEOTIDE SEQUENCE</scope>
    <source>
        <strain evidence="2">CBS 123565</strain>
    </source>
</reference>
<protein>
    <submittedName>
        <fullName evidence="2">Uncharacterized protein</fullName>
    </submittedName>
</protein>
<evidence type="ECO:0000313" key="3">
    <source>
        <dbReference type="Proteomes" id="UP001304895"/>
    </source>
</evidence>
<dbReference type="EMBL" id="MU853423">
    <property type="protein sequence ID" value="KAK4131527.1"/>
    <property type="molecule type" value="Genomic_DNA"/>
</dbReference>